<proteinExistence type="inferred from homology"/>
<comment type="pathway">
    <text evidence="4">Glycan biosynthesis; starch biosynthesis.</text>
</comment>
<evidence type="ECO:0000256" key="12">
    <source>
        <dbReference type="ARBA" id="ARBA00022946"/>
    </source>
</evidence>
<feature type="compositionally biased region" description="Basic and acidic residues" evidence="14">
    <location>
        <begin position="123"/>
        <end position="147"/>
    </location>
</feature>
<dbReference type="GO" id="GO:0004373">
    <property type="term" value="F:alpha-1,4-glucan glucosyltransferase (UDP-glucose donor) activity"/>
    <property type="evidence" value="ECO:0007669"/>
    <property type="project" value="InterPro"/>
</dbReference>
<keyword evidence="17" id="KW-1185">Reference proteome</keyword>
<evidence type="ECO:0000256" key="8">
    <source>
        <dbReference type="ARBA" id="ARBA00022640"/>
    </source>
</evidence>
<keyword evidence="13" id="KW-0035">Amyloplast</keyword>
<dbReference type="OMA" id="NRYETIA"/>
<protein>
    <recommendedName>
        <fullName evidence="6">starch synthase</fullName>
        <ecNumber evidence="6">2.4.1.21</ecNumber>
    </recommendedName>
</protein>
<comment type="similarity">
    <text evidence="5">Belongs to the glycosyltransferase 1 family. Bacterial/plant glycogen synthase subfamily.</text>
</comment>
<dbReference type="PaxDb" id="3708-A0A078I103"/>
<dbReference type="GO" id="GO:0010021">
    <property type="term" value="P:amylopectin biosynthetic process"/>
    <property type="evidence" value="ECO:0007669"/>
    <property type="project" value="UniProtKB-ARBA"/>
</dbReference>
<feature type="domain" description="Starch synthase catalytic" evidence="15">
    <location>
        <begin position="208"/>
        <end position="450"/>
    </location>
</feature>
<dbReference type="EC" id="2.4.1.21" evidence="6"/>
<dbReference type="Proteomes" id="UP000028999">
    <property type="component" value="Unassembled WGS sequence"/>
</dbReference>
<dbReference type="FunFam" id="3.40.50.2000:FF:000025">
    <property type="entry name" value="Starch synthase, chloroplastic/amyloplastic"/>
    <property type="match status" value="1"/>
</dbReference>
<dbReference type="GO" id="GO:0009507">
    <property type="term" value="C:chloroplast"/>
    <property type="evidence" value="ECO:0007669"/>
    <property type="project" value="UniProtKB-SubCell"/>
</dbReference>
<dbReference type="CDD" id="cd03791">
    <property type="entry name" value="GT5_Glycogen_synthase_DULL1-like"/>
    <property type="match status" value="1"/>
</dbReference>
<dbReference type="GO" id="GO:0009011">
    <property type="term" value="F:alpha-1,4-glucan glucosyltransferase (ADP-glucose donor) activity"/>
    <property type="evidence" value="ECO:0007669"/>
    <property type="project" value="UniProtKB-EC"/>
</dbReference>
<sequence length="698" mass="77763">MASVAESSFPLLCQIKSQRRVTSSTLRNSSLVRVSPPHFASGSLSFRRRSFVLGHRSEFARCVEATAPDSSGSPSGDDEQEDALQATIDKSKKVLDMQRNLLHQIAERRKLVSSIKESTPNLDDGKPSAKEDANTTTDAAKKEKMDGDANGNPLPSYLTKTPATPSIKTEEYMETKEEKIHEEASSDTNEPSKDEEKPPPLAGANVMNVILVAAECAPFSKTGGLGDVAGALPKALARRGHRVMVVVPRYAEYEEAKDVGVRKRYKVAGQDMEVMYFHAYIDGVDFVFIDSPVFRHLSGNIYGGNRLDILKRMVLFCKAAVEVPWYVPCGGVCYGDGNLAFIANDWHTALLPVYLKAYYRDHGLMKYTRSVLVIHNIAHQGRGPVDDFSYVDLPGHYLDSFKLYDPVGGEHFNIFAAGLKAADRVLTVSHGYSWEVKTLEGGWGLHNIINENNWKFRGIVNGIDTKEWNPKFDIHLRSDGYTNYSLETLDVGKPQCKAALQKELGLPVRPDVPLIGFIGRLDQQKGVDLIAEAVPWMMSQDVQLVMLGTGRPDLEEVLRRMEHQYRDKARGWVGFSVKTAHRITAGADVLLMPSRFEPCGLNQLYAMKYGTVPVVHAVGGLRDTVQQFDPYSETGLGWTFDSAEAGKLIHALGNCLLTYREYKESWEGLQRRGMTQDLSWDNAAEKYEEVLVAAKYQW</sequence>
<dbReference type="HAMAP" id="MF_00484">
    <property type="entry name" value="Glycogen_synth"/>
    <property type="match status" value="1"/>
</dbReference>
<dbReference type="PANTHER" id="PTHR45825">
    <property type="entry name" value="GRANULE-BOUND STARCH SYNTHASE 1, CHLOROPLASTIC/AMYLOPLASTIC"/>
    <property type="match status" value="1"/>
</dbReference>
<keyword evidence="12" id="KW-0809">Transit peptide</keyword>
<dbReference type="AlphaFoldDB" id="A0A078I103"/>
<evidence type="ECO:0000313" key="16">
    <source>
        <dbReference type="EMBL" id="CDY43274.1"/>
    </source>
</evidence>
<dbReference type="InterPro" id="IPR013534">
    <property type="entry name" value="Starch_synth_cat_dom"/>
</dbReference>
<organism evidence="16 17">
    <name type="scientific">Brassica napus</name>
    <name type="common">Rape</name>
    <dbReference type="NCBI Taxonomy" id="3708"/>
    <lineage>
        <taxon>Eukaryota</taxon>
        <taxon>Viridiplantae</taxon>
        <taxon>Streptophyta</taxon>
        <taxon>Embryophyta</taxon>
        <taxon>Tracheophyta</taxon>
        <taxon>Spermatophyta</taxon>
        <taxon>Magnoliopsida</taxon>
        <taxon>eudicotyledons</taxon>
        <taxon>Gunneridae</taxon>
        <taxon>Pentapetalae</taxon>
        <taxon>rosids</taxon>
        <taxon>malvids</taxon>
        <taxon>Brassicales</taxon>
        <taxon>Brassicaceae</taxon>
        <taxon>Brassiceae</taxon>
        <taxon>Brassica</taxon>
    </lineage>
</organism>
<keyword evidence="8" id="KW-0934">Plastid</keyword>
<dbReference type="PANTHER" id="PTHR45825:SF2">
    <property type="entry name" value="STARCH SYNTHASE 2, CHLOROPLASTIC_AMYLOPLASTIC"/>
    <property type="match status" value="1"/>
</dbReference>
<dbReference type="STRING" id="3708.A0A078I103"/>
<evidence type="ECO:0000256" key="10">
    <source>
        <dbReference type="ARBA" id="ARBA00022679"/>
    </source>
</evidence>
<accession>A0A078I103</accession>
<dbReference type="InterPro" id="IPR011835">
    <property type="entry name" value="GS/SS"/>
</dbReference>
<evidence type="ECO:0000256" key="7">
    <source>
        <dbReference type="ARBA" id="ARBA00022528"/>
    </source>
</evidence>
<dbReference type="Gramene" id="CDY43274">
    <property type="protein sequence ID" value="CDY43274"/>
    <property type="gene ID" value="GSBRNA2T00076311001"/>
</dbReference>
<evidence type="ECO:0000256" key="5">
    <source>
        <dbReference type="ARBA" id="ARBA00010281"/>
    </source>
</evidence>
<dbReference type="SUPFAM" id="SSF53756">
    <property type="entry name" value="UDP-Glycosyltransferase/glycogen phosphorylase"/>
    <property type="match status" value="1"/>
</dbReference>
<evidence type="ECO:0000256" key="11">
    <source>
        <dbReference type="ARBA" id="ARBA00022922"/>
    </source>
</evidence>
<evidence type="ECO:0000256" key="9">
    <source>
        <dbReference type="ARBA" id="ARBA00022676"/>
    </source>
</evidence>
<dbReference type="GO" id="GO:0019252">
    <property type="term" value="P:starch biosynthetic process"/>
    <property type="evidence" value="ECO:0007669"/>
    <property type="project" value="UniProtKB-UniPathway"/>
</dbReference>
<dbReference type="NCBIfam" id="TIGR02095">
    <property type="entry name" value="glgA"/>
    <property type="match status" value="1"/>
</dbReference>
<evidence type="ECO:0000256" key="2">
    <source>
        <dbReference type="ARBA" id="ARBA00004229"/>
    </source>
</evidence>
<evidence type="ECO:0000256" key="3">
    <source>
        <dbReference type="ARBA" id="ARBA00004602"/>
    </source>
</evidence>
<evidence type="ECO:0000256" key="4">
    <source>
        <dbReference type="ARBA" id="ARBA00004727"/>
    </source>
</evidence>
<evidence type="ECO:0000256" key="13">
    <source>
        <dbReference type="ARBA" id="ARBA00023234"/>
    </source>
</evidence>
<keyword evidence="11" id="KW-0750">Starch biosynthesis</keyword>
<dbReference type="EMBL" id="LK032550">
    <property type="protein sequence ID" value="CDY43274.1"/>
    <property type="molecule type" value="Genomic_DNA"/>
</dbReference>
<evidence type="ECO:0000259" key="15">
    <source>
        <dbReference type="Pfam" id="PF08323"/>
    </source>
</evidence>
<keyword evidence="10" id="KW-0808">Transferase</keyword>
<comment type="catalytic activity">
    <reaction evidence="1">
        <text>[(1-&gt;4)-alpha-D-glucosyl](n) + ADP-alpha-D-glucose = [(1-&gt;4)-alpha-D-glucosyl](n+1) + ADP + H(+)</text>
        <dbReference type="Rhea" id="RHEA:18189"/>
        <dbReference type="Rhea" id="RHEA-COMP:9584"/>
        <dbReference type="Rhea" id="RHEA-COMP:9587"/>
        <dbReference type="ChEBI" id="CHEBI:15378"/>
        <dbReference type="ChEBI" id="CHEBI:15444"/>
        <dbReference type="ChEBI" id="CHEBI:57498"/>
        <dbReference type="ChEBI" id="CHEBI:456216"/>
        <dbReference type="EC" id="2.4.1.21"/>
    </reaction>
</comment>
<dbReference type="UniPathway" id="UPA00152"/>
<keyword evidence="9" id="KW-0328">Glycosyltransferase</keyword>
<name>A0A078I103_BRANA</name>
<evidence type="ECO:0000256" key="6">
    <source>
        <dbReference type="ARBA" id="ARBA00012588"/>
    </source>
</evidence>
<comment type="subcellular location">
    <subcellularLocation>
        <location evidence="3">Plastid</location>
        <location evidence="3">Amyloplast</location>
    </subcellularLocation>
    <subcellularLocation>
        <location evidence="2">Plastid</location>
        <location evidence="2">Chloroplast</location>
    </subcellularLocation>
</comment>
<dbReference type="Pfam" id="PF08323">
    <property type="entry name" value="Glyco_transf_5"/>
    <property type="match status" value="1"/>
</dbReference>
<dbReference type="FunFam" id="3.40.50.2000:FF:000048">
    <property type="entry name" value="Starch synthase, chloroplastic/amyloplastic"/>
    <property type="match status" value="1"/>
</dbReference>
<evidence type="ECO:0000256" key="14">
    <source>
        <dbReference type="SAM" id="MobiDB-lite"/>
    </source>
</evidence>
<feature type="region of interest" description="Disordered" evidence="14">
    <location>
        <begin position="112"/>
        <end position="202"/>
    </location>
</feature>
<gene>
    <name evidence="16" type="primary">BnaC05g48670D</name>
    <name evidence="16" type="ORF">GSBRNA2T00076311001</name>
</gene>
<reference evidence="16 17" key="1">
    <citation type="journal article" date="2014" name="Science">
        <title>Plant genetics. Early allopolyploid evolution in the post-Neolithic Brassica napus oilseed genome.</title>
        <authorList>
            <person name="Chalhoub B."/>
            <person name="Denoeud F."/>
            <person name="Liu S."/>
            <person name="Parkin I.A."/>
            <person name="Tang H."/>
            <person name="Wang X."/>
            <person name="Chiquet J."/>
            <person name="Belcram H."/>
            <person name="Tong C."/>
            <person name="Samans B."/>
            <person name="Correa M."/>
            <person name="Da Silva C."/>
            <person name="Just J."/>
            <person name="Falentin C."/>
            <person name="Koh C.S."/>
            <person name="Le Clainche I."/>
            <person name="Bernard M."/>
            <person name="Bento P."/>
            <person name="Noel B."/>
            <person name="Labadie K."/>
            <person name="Alberti A."/>
            <person name="Charles M."/>
            <person name="Arnaud D."/>
            <person name="Guo H."/>
            <person name="Daviaud C."/>
            <person name="Alamery S."/>
            <person name="Jabbari K."/>
            <person name="Zhao M."/>
            <person name="Edger P.P."/>
            <person name="Chelaifa H."/>
            <person name="Tack D."/>
            <person name="Lassalle G."/>
            <person name="Mestiri I."/>
            <person name="Schnel N."/>
            <person name="Le Paslier M.C."/>
            <person name="Fan G."/>
            <person name="Renault V."/>
            <person name="Bayer P.E."/>
            <person name="Golicz A.A."/>
            <person name="Manoli S."/>
            <person name="Lee T.H."/>
            <person name="Thi V.H."/>
            <person name="Chalabi S."/>
            <person name="Hu Q."/>
            <person name="Fan C."/>
            <person name="Tollenaere R."/>
            <person name="Lu Y."/>
            <person name="Battail C."/>
            <person name="Shen J."/>
            <person name="Sidebottom C.H."/>
            <person name="Wang X."/>
            <person name="Canaguier A."/>
            <person name="Chauveau A."/>
            <person name="Berard A."/>
            <person name="Deniot G."/>
            <person name="Guan M."/>
            <person name="Liu Z."/>
            <person name="Sun F."/>
            <person name="Lim Y.P."/>
            <person name="Lyons E."/>
            <person name="Town C.D."/>
            <person name="Bancroft I."/>
            <person name="Wang X."/>
            <person name="Meng J."/>
            <person name="Ma J."/>
            <person name="Pires J.C."/>
            <person name="King G.J."/>
            <person name="Brunel D."/>
            <person name="Delourme R."/>
            <person name="Renard M."/>
            <person name="Aury J.M."/>
            <person name="Adams K.L."/>
            <person name="Batley J."/>
            <person name="Snowdon R.J."/>
            <person name="Tost J."/>
            <person name="Edwards D."/>
            <person name="Zhou Y."/>
            <person name="Hua W."/>
            <person name="Sharpe A.G."/>
            <person name="Paterson A.H."/>
            <person name="Guan C."/>
            <person name="Wincker P."/>
        </authorList>
    </citation>
    <scope>NUCLEOTIDE SEQUENCE [LARGE SCALE GENOMIC DNA]</scope>
    <source>
        <strain evidence="17">cv. Darmor-bzh</strain>
    </source>
</reference>
<evidence type="ECO:0000256" key="1">
    <source>
        <dbReference type="ARBA" id="ARBA00001478"/>
    </source>
</evidence>
<dbReference type="Pfam" id="PF13692">
    <property type="entry name" value="Glyco_trans_1_4"/>
    <property type="match status" value="1"/>
</dbReference>
<dbReference type="GO" id="GO:0009501">
    <property type="term" value="C:amyloplast"/>
    <property type="evidence" value="ECO:0007669"/>
    <property type="project" value="UniProtKB-SubCell"/>
</dbReference>
<feature type="compositionally biased region" description="Basic and acidic residues" evidence="14">
    <location>
        <begin position="168"/>
        <end position="198"/>
    </location>
</feature>
<dbReference type="Gene3D" id="3.40.50.2000">
    <property type="entry name" value="Glycogen Phosphorylase B"/>
    <property type="match status" value="2"/>
</dbReference>
<evidence type="ECO:0000313" key="17">
    <source>
        <dbReference type="Proteomes" id="UP000028999"/>
    </source>
</evidence>
<keyword evidence="7" id="KW-0150">Chloroplast</keyword>